<reference evidence="3" key="1">
    <citation type="submission" date="2016-10" db="EMBL/GenBank/DDBJ databases">
        <authorList>
            <person name="Varghese N."/>
            <person name="Submissions S."/>
        </authorList>
    </citation>
    <scope>NUCLEOTIDE SEQUENCE [LARGE SCALE GENOMIC DNA]</scope>
    <source>
        <strain evidence="3">DSM 19482</strain>
    </source>
</reference>
<gene>
    <name evidence="2" type="ORF">SAMN05660493_01022</name>
</gene>
<keyword evidence="3" id="KW-1185">Reference proteome</keyword>
<dbReference type="Gene3D" id="3.30.565.40">
    <property type="entry name" value="Fervidobacterium nodosum Rt17-B1 like"/>
    <property type="match status" value="1"/>
</dbReference>
<accession>A0A1U7PS02</accession>
<dbReference type="AlphaFoldDB" id="A0A1U7PS02"/>
<protein>
    <recommendedName>
        <fullName evidence="1">DUF3298 domain-containing protein</fullName>
    </recommendedName>
</protein>
<proteinExistence type="predicted"/>
<organism evidence="2 3">
    <name type="scientific">Epilithonimonas bovis DSM 19482</name>
    <dbReference type="NCBI Taxonomy" id="1121284"/>
    <lineage>
        <taxon>Bacteria</taxon>
        <taxon>Pseudomonadati</taxon>
        <taxon>Bacteroidota</taxon>
        <taxon>Flavobacteriia</taxon>
        <taxon>Flavobacteriales</taxon>
        <taxon>Weeksellaceae</taxon>
        <taxon>Chryseobacterium group</taxon>
        <taxon>Epilithonimonas</taxon>
    </lineage>
</organism>
<feature type="domain" description="DUF3298" evidence="1">
    <location>
        <begin position="151"/>
        <end position="232"/>
    </location>
</feature>
<evidence type="ECO:0000313" key="2">
    <source>
        <dbReference type="EMBL" id="SIT96345.1"/>
    </source>
</evidence>
<dbReference type="InterPro" id="IPR021729">
    <property type="entry name" value="DUF3298"/>
</dbReference>
<dbReference type="RefSeq" id="WP_076782389.1">
    <property type="nucleotide sequence ID" value="NZ_FTPU01000008.1"/>
</dbReference>
<name>A0A1U7PS02_9FLAO</name>
<dbReference type="Gene3D" id="3.90.640.20">
    <property type="entry name" value="Heat-shock cognate protein, ATPase"/>
    <property type="match status" value="1"/>
</dbReference>
<dbReference type="Proteomes" id="UP000187261">
    <property type="component" value="Unassembled WGS sequence"/>
</dbReference>
<dbReference type="Pfam" id="PF11738">
    <property type="entry name" value="DUF3298"/>
    <property type="match status" value="1"/>
</dbReference>
<dbReference type="STRING" id="1121284.SAMN05660493_01022"/>
<sequence length="244" mass="28439">MYAKQIKPEDQLNYFQEYKVVKVPVKGSERALEGTMTFSAFLPSDPSVAKMLTRRITKDQFDDFGNYAKVKIKDFEQSYKREVQEQFSGEDAEYSSIMDHVHNYNLYPVINTGQYLIMAYSTFTYTGGAHGMNADKYYNYSKKKKKWLQLEDVFDLSQKAAIEKVLDQELRRQYSIPPGIKLSEAKDSDFIADKIAVTDNFTLSKFNITFHYHPYELTPYAMGSFELSVPYENFKGLFKKGFHY</sequence>
<dbReference type="EMBL" id="FTPU01000008">
    <property type="protein sequence ID" value="SIT96345.1"/>
    <property type="molecule type" value="Genomic_DNA"/>
</dbReference>
<dbReference type="InterPro" id="IPR037126">
    <property type="entry name" value="PdaC/RsiV-like_sf"/>
</dbReference>
<evidence type="ECO:0000313" key="3">
    <source>
        <dbReference type="Proteomes" id="UP000187261"/>
    </source>
</evidence>
<evidence type="ECO:0000259" key="1">
    <source>
        <dbReference type="Pfam" id="PF11738"/>
    </source>
</evidence>
<dbReference type="OrthoDB" id="594879at2"/>